<evidence type="ECO:0000256" key="5">
    <source>
        <dbReference type="ARBA" id="ARBA00022806"/>
    </source>
</evidence>
<dbReference type="GO" id="GO:0005634">
    <property type="term" value="C:nucleus"/>
    <property type="evidence" value="ECO:0007669"/>
    <property type="project" value="UniProtKB-SubCell"/>
</dbReference>
<dbReference type="SMART" id="SM00490">
    <property type="entry name" value="HELICc"/>
    <property type="match status" value="1"/>
</dbReference>
<dbReference type="InterPro" id="IPR032284">
    <property type="entry name" value="RecQ_Zn-bd"/>
</dbReference>
<dbReference type="AlphaFoldDB" id="A0AAD6XHN0"/>
<evidence type="ECO:0000256" key="1">
    <source>
        <dbReference type="ARBA" id="ARBA00004123"/>
    </source>
</evidence>
<dbReference type="EC" id="5.6.2.4" evidence="11"/>
<dbReference type="GO" id="GO:0016787">
    <property type="term" value="F:hydrolase activity"/>
    <property type="evidence" value="ECO:0007669"/>
    <property type="project" value="UniProtKB-KW"/>
</dbReference>
<keyword evidence="8" id="KW-0413">Isomerase</keyword>
<comment type="catalytic activity">
    <reaction evidence="10 11">
        <text>Couples ATP hydrolysis with the unwinding of duplex DNA by translocating in the 3'-5' direction.</text>
        <dbReference type="EC" id="5.6.2.4"/>
    </reaction>
</comment>
<dbReference type="GO" id="GO:0005737">
    <property type="term" value="C:cytoplasm"/>
    <property type="evidence" value="ECO:0007669"/>
    <property type="project" value="TreeGrafter"/>
</dbReference>
<dbReference type="CDD" id="cd17920">
    <property type="entry name" value="DEXHc_RecQ"/>
    <property type="match status" value="1"/>
</dbReference>
<sequence length="475" mass="53868">MPTGAGKSICYQLPAVVQSETSNFSAVTVVVSPLVALIQDQVIRLTEIGVDAVGFVHGTNSKEIERRLRSHSKPALLYVTPEKVQKSSDLHKVLQFLYKGGYLRLFAIDETHCISTWRDFRSAYRELNTLRDEFPNVPIMALTATATPESTRDIIDRLKLDNPKIFRQSLNRPNIEYVVRPKRNAMDEVFQLIKTDHPNQSGIIYCTGRAECKGLAKFLRARRITAKHYHAKLSDTEKLSVHAEWKSGECKIIVATVSFGLGIDKPDVRFVIHYDLPKSLENYYQETGRAGRDGLPAKSILFYNFRELKTILDLPLQGKHVTLKSSADHRRNALAMVGYCEDRSACRRVLLLKHFGETFSRDDCSGCNNCSDEAFLVIQDHSKEAHLAVSLVQFFEGGFEDITVLQFIALFRGANTTDTRKNGRNRNPHYGVGKAMSQEMAELLFNELLRLDVLVEYRVARTEGHHYYLKVISLL</sequence>
<dbReference type="GO" id="GO:0005524">
    <property type="term" value="F:ATP binding"/>
    <property type="evidence" value="ECO:0007669"/>
    <property type="project" value="UniProtKB-KW"/>
</dbReference>
<evidence type="ECO:0000256" key="9">
    <source>
        <dbReference type="ARBA" id="ARBA00023242"/>
    </source>
</evidence>
<dbReference type="GO" id="GO:0005694">
    <property type="term" value="C:chromosome"/>
    <property type="evidence" value="ECO:0007669"/>
    <property type="project" value="TreeGrafter"/>
</dbReference>
<dbReference type="SMART" id="SM00487">
    <property type="entry name" value="DEXDc"/>
    <property type="match status" value="1"/>
</dbReference>
<proteinExistence type="inferred from homology"/>
<keyword evidence="7" id="KW-0238">DNA-binding</keyword>
<dbReference type="Pfam" id="PF00270">
    <property type="entry name" value="DEAD"/>
    <property type="match status" value="1"/>
</dbReference>
<dbReference type="InterPro" id="IPR018982">
    <property type="entry name" value="RQC_domain"/>
</dbReference>
<evidence type="ECO:0000313" key="14">
    <source>
        <dbReference type="EMBL" id="KAJ7079732.1"/>
    </source>
</evidence>
<dbReference type="Pfam" id="PF09382">
    <property type="entry name" value="RQC"/>
    <property type="match status" value="1"/>
</dbReference>
<evidence type="ECO:0000313" key="15">
    <source>
        <dbReference type="Proteomes" id="UP001222325"/>
    </source>
</evidence>
<dbReference type="CDD" id="cd18794">
    <property type="entry name" value="SF2_C_RecQ"/>
    <property type="match status" value="1"/>
</dbReference>
<evidence type="ECO:0000256" key="3">
    <source>
        <dbReference type="ARBA" id="ARBA00022741"/>
    </source>
</evidence>
<dbReference type="InterPro" id="IPR011545">
    <property type="entry name" value="DEAD/DEAH_box_helicase_dom"/>
</dbReference>
<evidence type="ECO:0000256" key="7">
    <source>
        <dbReference type="ARBA" id="ARBA00023125"/>
    </source>
</evidence>
<dbReference type="InterPro" id="IPR014001">
    <property type="entry name" value="Helicase_ATP-bd"/>
</dbReference>
<dbReference type="InterPro" id="IPR036390">
    <property type="entry name" value="WH_DNA-bd_sf"/>
</dbReference>
<evidence type="ECO:0000256" key="10">
    <source>
        <dbReference type="ARBA" id="ARBA00034617"/>
    </source>
</evidence>
<keyword evidence="15" id="KW-1185">Reference proteome</keyword>
<dbReference type="PANTHER" id="PTHR13710">
    <property type="entry name" value="DNA HELICASE RECQ FAMILY MEMBER"/>
    <property type="match status" value="1"/>
</dbReference>
<dbReference type="Gene3D" id="1.10.10.10">
    <property type="entry name" value="Winged helix-like DNA-binding domain superfamily/Winged helix DNA-binding domain"/>
    <property type="match status" value="1"/>
</dbReference>
<keyword evidence="5 11" id="KW-0347">Helicase</keyword>
<dbReference type="EMBL" id="JARJCN010000058">
    <property type="protein sequence ID" value="KAJ7079732.1"/>
    <property type="molecule type" value="Genomic_DNA"/>
</dbReference>
<dbReference type="PROSITE" id="PS51192">
    <property type="entry name" value="HELICASE_ATP_BIND_1"/>
    <property type="match status" value="1"/>
</dbReference>
<dbReference type="InterPro" id="IPR036388">
    <property type="entry name" value="WH-like_DNA-bd_sf"/>
</dbReference>
<dbReference type="InterPro" id="IPR027417">
    <property type="entry name" value="P-loop_NTPase"/>
</dbReference>
<dbReference type="GO" id="GO:0009378">
    <property type="term" value="F:four-way junction helicase activity"/>
    <property type="evidence" value="ECO:0007669"/>
    <property type="project" value="TreeGrafter"/>
</dbReference>
<name>A0AAD6XHN0_9AGAR</name>
<evidence type="ECO:0000259" key="13">
    <source>
        <dbReference type="PROSITE" id="PS51194"/>
    </source>
</evidence>
<protein>
    <recommendedName>
        <fullName evidence="11">ATP-dependent DNA helicase</fullName>
        <ecNumber evidence="11">5.6.2.4</ecNumber>
    </recommendedName>
</protein>
<feature type="domain" description="Helicase ATP-binding" evidence="12">
    <location>
        <begin position="1"/>
        <end position="164"/>
    </location>
</feature>
<keyword evidence="6 11" id="KW-0067">ATP-binding</keyword>
<gene>
    <name evidence="14" type="ORF">B0H15DRAFT_913776</name>
</gene>
<dbReference type="GO" id="GO:0043138">
    <property type="term" value="F:3'-5' DNA helicase activity"/>
    <property type="evidence" value="ECO:0007669"/>
    <property type="project" value="UniProtKB-EC"/>
</dbReference>
<reference evidence="14" key="1">
    <citation type="submission" date="2023-03" db="EMBL/GenBank/DDBJ databases">
        <title>Massive genome expansion in bonnet fungi (Mycena s.s.) driven by repeated elements and novel gene families across ecological guilds.</title>
        <authorList>
            <consortium name="Lawrence Berkeley National Laboratory"/>
            <person name="Harder C.B."/>
            <person name="Miyauchi S."/>
            <person name="Viragh M."/>
            <person name="Kuo A."/>
            <person name="Thoen E."/>
            <person name="Andreopoulos B."/>
            <person name="Lu D."/>
            <person name="Skrede I."/>
            <person name="Drula E."/>
            <person name="Henrissat B."/>
            <person name="Morin E."/>
            <person name="Kohler A."/>
            <person name="Barry K."/>
            <person name="LaButti K."/>
            <person name="Morin E."/>
            <person name="Salamov A."/>
            <person name="Lipzen A."/>
            <person name="Mereny Z."/>
            <person name="Hegedus B."/>
            <person name="Baldrian P."/>
            <person name="Stursova M."/>
            <person name="Weitz H."/>
            <person name="Taylor A."/>
            <person name="Grigoriev I.V."/>
            <person name="Nagy L.G."/>
            <person name="Martin F."/>
            <person name="Kauserud H."/>
        </authorList>
    </citation>
    <scope>NUCLEOTIDE SEQUENCE</scope>
    <source>
        <strain evidence="14">CBHHK173m</strain>
    </source>
</reference>
<feature type="domain" description="Helicase C-terminal" evidence="13">
    <location>
        <begin position="185"/>
        <end position="334"/>
    </location>
</feature>
<dbReference type="SUPFAM" id="SSF52540">
    <property type="entry name" value="P-loop containing nucleoside triphosphate hydrolases"/>
    <property type="match status" value="1"/>
</dbReference>
<keyword evidence="4 11" id="KW-0378">Hydrolase</keyword>
<comment type="caution">
    <text evidence="14">The sequence shown here is derived from an EMBL/GenBank/DDBJ whole genome shotgun (WGS) entry which is preliminary data.</text>
</comment>
<keyword evidence="9 11" id="KW-0539">Nucleus</keyword>
<dbReference type="Gene3D" id="3.40.50.300">
    <property type="entry name" value="P-loop containing nucleotide triphosphate hydrolases"/>
    <property type="match status" value="2"/>
</dbReference>
<dbReference type="PANTHER" id="PTHR13710:SF153">
    <property type="entry name" value="RECQ-LIKE DNA HELICASE BLM"/>
    <property type="match status" value="1"/>
</dbReference>
<keyword evidence="3 11" id="KW-0547">Nucleotide-binding</keyword>
<dbReference type="Pfam" id="PF16124">
    <property type="entry name" value="RecQ_Zn_bind"/>
    <property type="match status" value="1"/>
</dbReference>
<accession>A0AAD6XHN0</accession>
<evidence type="ECO:0000256" key="11">
    <source>
        <dbReference type="RuleBase" id="RU364117"/>
    </source>
</evidence>
<dbReference type="GO" id="GO:0006260">
    <property type="term" value="P:DNA replication"/>
    <property type="evidence" value="ECO:0007669"/>
    <property type="project" value="InterPro"/>
</dbReference>
<dbReference type="SUPFAM" id="SSF46785">
    <property type="entry name" value="Winged helix' DNA-binding domain"/>
    <property type="match status" value="1"/>
</dbReference>
<dbReference type="NCBIfam" id="TIGR00614">
    <property type="entry name" value="recQ_fam"/>
    <property type="match status" value="1"/>
</dbReference>
<comment type="catalytic activity">
    <reaction evidence="11">
        <text>ATP + H2O = ADP + phosphate + H(+)</text>
        <dbReference type="Rhea" id="RHEA:13065"/>
        <dbReference type="ChEBI" id="CHEBI:15377"/>
        <dbReference type="ChEBI" id="CHEBI:15378"/>
        <dbReference type="ChEBI" id="CHEBI:30616"/>
        <dbReference type="ChEBI" id="CHEBI:43474"/>
        <dbReference type="ChEBI" id="CHEBI:456216"/>
    </reaction>
</comment>
<evidence type="ECO:0000256" key="4">
    <source>
        <dbReference type="ARBA" id="ARBA00022801"/>
    </source>
</evidence>
<dbReference type="Proteomes" id="UP001222325">
    <property type="component" value="Unassembled WGS sequence"/>
</dbReference>
<comment type="subcellular location">
    <subcellularLocation>
        <location evidence="1 11">Nucleus</location>
    </subcellularLocation>
</comment>
<dbReference type="InterPro" id="IPR001650">
    <property type="entry name" value="Helicase_C-like"/>
</dbReference>
<dbReference type="Pfam" id="PF00271">
    <property type="entry name" value="Helicase_C"/>
    <property type="match status" value="1"/>
</dbReference>
<dbReference type="FunFam" id="3.40.50.300:FF:001975">
    <property type="entry name" value="ATP-dependent DNA helicase"/>
    <property type="match status" value="1"/>
</dbReference>
<evidence type="ECO:0000256" key="6">
    <source>
        <dbReference type="ARBA" id="ARBA00022840"/>
    </source>
</evidence>
<evidence type="ECO:0000256" key="8">
    <source>
        <dbReference type="ARBA" id="ARBA00023235"/>
    </source>
</evidence>
<dbReference type="InterPro" id="IPR004589">
    <property type="entry name" value="DNA_helicase_ATP-dep_RecQ"/>
</dbReference>
<organism evidence="14 15">
    <name type="scientific">Mycena belliarum</name>
    <dbReference type="NCBI Taxonomy" id="1033014"/>
    <lineage>
        <taxon>Eukaryota</taxon>
        <taxon>Fungi</taxon>
        <taxon>Dikarya</taxon>
        <taxon>Basidiomycota</taxon>
        <taxon>Agaricomycotina</taxon>
        <taxon>Agaricomycetes</taxon>
        <taxon>Agaricomycetidae</taxon>
        <taxon>Agaricales</taxon>
        <taxon>Marasmiineae</taxon>
        <taxon>Mycenaceae</taxon>
        <taxon>Mycena</taxon>
    </lineage>
</organism>
<comment type="similarity">
    <text evidence="2 11">Belongs to the helicase family. RecQ subfamily.</text>
</comment>
<evidence type="ECO:0000256" key="2">
    <source>
        <dbReference type="ARBA" id="ARBA00005446"/>
    </source>
</evidence>
<dbReference type="PROSITE" id="PS51194">
    <property type="entry name" value="HELICASE_CTER"/>
    <property type="match status" value="1"/>
</dbReference>
<dbReference type="GO" id="GO:0003677">
    <property type="term" value="F:DNA binding"/>
    <property type="evidence" value="ECO:0007669"/>
    <property type="project" value="UniProtKB-KW"/>
</dbReference>
<dbReference type="GO" id="GO:0000724">
    <property type="term" value="P:double-strand break repair via homologous recombination"/>
    <property type="evidence" value="ECO:0007669"/>
    <property type="project" value="TreeGrafter"/>
</dbReference>
<evidence type="ECO:0000259" key="12">
    <source>
        <dbReference type="PROSITE" id="PS51192"/>
    </source>
</evidence>